<dbReference type="RefSeq" id="WP_206721009.1">
    <property type="nucleotide sequence ID" value="NZ_CP071090.1"/>
</dbReference>
<dbReference type="PANTHER" id="PTHR46889">
    <property type="entry name" value="TRANSPOSASE INSF FOR INSERTION SEQUENCE IS3B-RELATED"/>
    <property type="match status" value="1"/>
</dbReference>
<dbReference type="SUPFAM" id="SSF46689">
    <property type="entry name" value="Homeodomain-like"/>
    <property type="match status" value="1"/>
</dbReference>
<evidence type="ECO:0000313" key="3">
    <source>
        <dbReference type="EMBL" id="QSQ19425.1"/>
    </source>
</evidence>
<reference evidence="3 4" key="1">
    <citation type="submission" date="2021-02" db="EMBL/GenBank/DDBJ databases">
        <title>De Novo genome assembly of isolated myxobacteria.</title>
        <authorList>
            <person name="Stevens D.C."/>
        </authorList>
    </citation>
    <scope>NUCLEOTIDE SEQUENCE [LARGE SCALE GENOMIC DNA]</scope>
    <source>
        <strain evidence="4">SCPEA02</strain>
    </source>
</reference>
<dbReference type="InterPro" id="IPR009057">
    <property type="entry name" value="Homeodomain-like_sf"/>
</dbReference>
<evidence type="ECO:0000259" key="2">
    <source>
        <dbReference type="PROSITE" id="PS50994"/>
    </source>
</evidence>
<organism evidence="3 4">
    <name type="scientific">Pyxidicoccus parkwayensis</name>
    <dbReference type="NCBI Taxonomy" id="2813578"/>
    <lineage>
        <taxon>Bacteria</taxon>
        <taxon>Pseudomonadati</taxon>
        <taxon>Myxococcota</taxon>
        <taxon>Myxococcia</taxon>
        <taxon>Myxococcales</taxon>
        <taxon>Cystobacterineae</taxon>
        <taxon>Myxococcaceae</taxon>
        <taxon>Pyxidicoccus</taxon>
    </lineage>
</organism>
<dbReference type="NCBIfam" id="NF033516">
    <property type="entry name" value="transpos_IS3"/>
    <property type="match status" value="1"/>
</dbReference>
<dbReference type="InterPro" id="IPR036397">
    <property type="entry name" value="RNaseH_sf"/>
</dbReference>
<sequence>MNPVVEEARVRKTEVVEKARRRGFTAEYKLRVLAEADRCTKPGEVGALLRREGLYSSLLSAWRRQRDAGELSALSPKKRGPPAQVPDASARRVAELEKQLAQAQVRLKRAEALLDLQKKGFGNPGSGTAQARRGALMRVALEAVDELGVAPVCQALSLSRATFYRQVRPKLGPVHKPSPPRALRPEQRAEVLAVLHEPRFQDAAPAEVYAQLLDEGRYLCSERTMYRVLADNHQVRERRNQLRHPNPPVPQLHATKPNELWSWDITKLHGPAKWPYFYLYVVLDVFSRYVVGWMVAHRESATLAQKLLAQTCGRQGIEPGQLTIHADRGTSMTSKSVALLMADLGVTKTHSRPHVSNDNPFSEAHFKTLKYRPDFPQRFGCLQDARGFCGDFFPWYNDEHHHAGLGLLTPHDGHHGLAAERLAARASVLAAAYATHPERFARGAPRPQALPNAVWINNPARLATSRQAAQ</sequence>
<keyword evidence="4" id="KW-1185">Reference proteome</keyword>
<dbReference type="InterPro" id="IPR050900">
    <property type="entry name" value="Transposase_IS3/IS150/IS904"/>
</dbReference>
<dbReference type="InterPro" id="IPR010921">
    <property type="entry name" value="Trp_repressor/repl_initiator"/>
</dbReference>
<dbReference type="InterPro" id="IPR012337">
    <property type="entry name" value="RNaseH-like_sf"/>
</dbReference>
<dbReference type="Proteomes" id="UP000662747">
    <property type="component" value="Chromosome"/>
</dbReference>
<dbReference type="Gene3D" id="3.30.420.10">
    <property type="entry name" value="Ribonuclease H-like superfamily/Ribonuclease H"/>
    <property type="match status" value="1"/>
</dbReference>
<dbReference type="PROSITE" id="PS50994">
    <property type="entry name" value="INTEGRASE"/>
    <property type="match status" value="1"/>
</dbReference>
<name>A0ABX7NKP1_9BACT</name>
<evidence type="ECO:0000313" key="4">
    <source>
        <dbReference type="Proteomes" id="UP000662747"/>
    </source>
</evidence>
<proteinExistence type="predicted"/>
<dbReference type="SUPFAM" id="SSF48295">
    <property type="entry name" value="TrpR-like"/>
    <property type="match status" value="1"/>
</dbReference>
<feature type="region of interest" description="Disordered" evidence="1">
    <location>
        <begin position="70"/>
        <end position="91"/>
    </location>
</feature>
<dbReference type="InterPro" id="IPR001584">
    <property type="entry name" value="Integrase_cat-core"/>
</dbReference>
<dbReference type="EMBL" id="CP071090">
    <property type="protein sequence ID" value="QSQ19425.1"/>
    <property type="molecule type" value="Genomic_DNA"/>
</dbReference>
<protein>
    <submittedName>
        <fullName evidence="3">IS3 family transposase</fullName>
    </submittedName>
</protein>
<dbReference type="SUPFAM" id="SSF53098">
    <property type="entry name" value="Ribonuclease H-like"/>
    <property type="match status" value="1"/>
</dbReference>
<feature type="domain" description="Integrase catalytic" evidence="2">
    <location>
        <begin position="253"/>
        <end position="418"/>
    </location>
</feature>
<dbReference type="PANTHER" id="PTHR46889:SF4">
    <property type="entry name" value="TRANSPOSASE INSO FOR INSERTION SEQUENCE ELEMENT IS911B-RELATED"/>
    <property type="match status" value="1"/>
</dbReference>
<gene>
    <name evidence="3" type="ORF">JY651_29370</name>
</gene>
<evidence type="ECO:0000256" key="1">
    <source>
        <dbReference type="SAM" id="MobiDB-lite"/>
    </source>
</evidence>
<dbReference type="InterPro" id="IPR048020">
    <property type="entry name" value="Transpos_IS3"/>
</dbReference>
<dbReference type="Pfam" id="PF00665">
    <property type="entry name" value="rve"/>
    <property type="match status" value="1"/>
</dbReference>
<accession>A0ABX7NKP1</accession>